<keyword evidence="3" id="KW-1185">Reference proteome</keyword>
<dbReference type="GO" id="GO:0061504">
    <property type="term" value="P:cyclic threonylcarbamoyladenosine biosynthetic process"/>
    <property type="evidence" value="ECO:0007669"/>
    <property type="project" value="TreeGrafter"/>
</dbReference>
<organism evidence="2 3">
    <name type="scientific">Alkalibacterium subtropicum</name>
    <dbReference type="NCBI Taxonomy" id="753702"/>
    <lineage>
        <taxon>Bacteria</taxon>
        <taxon>Bacillati</taxon>
        <taxon>Bacillota</taxon>
        <taxon>Bacilli</taxon>
        <taxon>Lactobacillales</taxon>
        <taxon>Carnobacteriaceae</taxon>
        <taxon>Alkalibacterium</taxon>
    </lineage>
</organism>
<dbReference type="PROSITE" id="PS51257">
    <property type="entry name" value="PROKAR_LIPOPROTEIN"/>
    <property type="match status" value="1"/>
</dbReference>
<protein>
    <submittedName>
        <fullName evidence="2">ThiF family protein</fullName>
    </submittedName>
</protein>
<accession>A0A1I1HKC0</accession>
<dbReference type="Gene3D" id="3.40.50.720">
    <property type="entry name" value="NAD(P)-binding Rossmann-like Domain"/>
    <property type="match status" value="1"/>
</dbReference>
<dbReference type="OrthoDB" id="9804150at2"/>
<sequence>MVKEQFIRNLGIMSEEEVQKLHNTAIAVAGCGCIGGFSAELLARMGIGKLILADPDTFDVSNINRQCAATHLTVGQRKAEALKNHLLTINPNMEIVCYNDGVTETNVASFLDGADYVIDAIDYFAFPESVALHRAARQKDLFITTAVALGFGTSVLTFDPKGLTLEDYTNIPEDITIEELQGKTFPPSAYSQNLPDYATEENIAGWVENRSIPTISVGQALGPGVLVSKLVLHLLDRQMPKIVPDYFQLQFE</sequence>
<proteinExistence type="predicted"/>
<evidence type="ECO:0000313" key="2">
    <source>
        <dbReference type="EMBL" id="SFC24012.1"/>
    </source>
</evidence>
<dbReference type="EMBL" id="FOLT01000004">
    <property type="protein sequence ID" value="SFC24012.1"/>
    <property type="molecule type" value="Genomic_DNA"/>
</dbReference>
<feature type="domain" description="THIF-type NAD/FAD binding fold" evidence="1">
    <location>
        <begin position="8"/>
        <end position="167"/>
    </location>
</feature>
<dbReference type="GO" id="GO:0061503">
    <property type="term" value="F:tRNA threonylcarbamoyladenosine dehydratase"/>
    <property type="evidence" value="ECO:0007669"/>
    <property type="project" value="TreeGrafter"/>
</dbReference>
<dbReference type="Proteomes" id="UP000199612">
    <property type="component" value="Unassembled WGS sequence"/>
</dbReference>
<reference evidence="3" key="1">
    <citation type="submission" date="2016-10" db="EMBL/GenBank/DDBJ databases">
        <authorList>
            <person name="Varghese N."/>
            <person name="Submissions S."/>
        </authorList>
    </citation>
    <scope>NUCLEOTIDE SEQUENCE [LARGE SCALE GENOMIC DNA]</scope>
    <source>
        <strain evidence="3">DSM 23664</strain>
    </source>
</reference>
<dbReference type="InterPro" id="IPR035985">
    <property type="entry name" value="Ubiquitin-activating_enz"/>
</dbReference>
<evidence type="ECO:0000259" key="1">
    <source>
        <dbReference type="Pfam" id="PF00899"/>
    </source>
</evidence>
<name>A0A1I1HKC0_9LACT</name>
<dbReference type="PANTHER" id="PTHR43267:SF1">
    <property type="entry name" value="TRNA THREONYLCARBAMOYLADENOSINE DEHYDRATASE"/>
    <property type="match status" value="1"/>
</dbReference>
<dbReference type="GO" id="GO:0008641">
    <property type="term" value="F:ubiquitin-like modifier activating enzyme activity"/>
    <property type="evidence" value="ECO:0007669"/>
    <property type="project" value="InterPro"/>
</dbReference>
<dbReference type="InterPro" id="IPR045886">
    <property type="entry name" value="ThiF/MoeB/HesA"/>
</dbReference>
<dbReference type="AlphaFoldDB" id="A0A1I1HKC0"/>
<dbReference type="InterPro" id="IPR000594">
    <property type="entry name" value="ThiF_NAD_FAD-bd"/>
</dbReference>
<evidence type="ECO:0000313" key="3">
    <source>
        <dbReference type="Proteomes" id="UP000199612"/>
    </source>
</evidence>
<dbReference type="STRING" id="753702.SAMN04488102_10491"/>
<gene>
    <name evidence="2" type="ORF">SAMN04488102_10491</name>
</gene>
<dbReference type="Pfam" id="PF00899">
    <property type="entry name" value="ThiF"/>
    <property type="match status" value="1"/>
</dbReference>
<dbReference type="RefSeq" id="WP_091529348.1">
    <property type="nucleotide sequence ID" value="NZ_FOLT01000004.1"/>
</dbReference>
<dbReference type="SUPFAM" id="SSF69572">
    <property type="entry name" value="Activating enzymes of the ubiquitin-like proteins"/>
    <property type="match status" value="1"/>
</dbReference>
<dbReference type="PANTHER" id="PTHR43267">
    <property type="entry name" value="TRNA THREONYLCARBAMOYLADENOSINE DEHYDRATASE"/>
    <property type="match status" value="1"/>
</dbReference>